<keyword evidence="9" id="KW-0732">Signal</keyword>
<feature type="domain" description="RING-type" evidence="10">
    <location>
        <begin position="121"/>
        <end position="161"/>
    </location>
</feature>
<keyword evidence="12" id="KW-1185">Reference proteome</keyword>
<keyword evidence="5" id="KW-0862">Zinc</keyword>
<evidence type="ECO:0000256" key="4">
    <source>
        <dbReference type="ARBA" id="ARBA00022771"/>
    </source>
</evidence>
<dbReference type="GO" id="GO:0061630">
    <property type="term" value="F:ubiquitin protein ligase activity"/>
    <property type="evidence" value="ECO:0007669"/>
    <property type="project" value="UniProtKB-EC"/>
</dbReference>
<dbReference type="InterPro" id="IPR013083">
    <property type="entry name" value="Znf_RING/FYVE/PHD"/>
</dbReference>
<evidence type="ECO:0000313" key="12">
    <source>
        <dbReference type="Proteomes" id="UP001177140"/>
    </source>
</evidence>
<reference evidence="11" key="1">
    <citation type="submission" date="2022-03" db="EMBL/GenBank/DDBJ databases">
        <title>A functionally conserved STORR gene fusion in Papaver species that diverged 16.8 million years ago.</title>
        <authorList>
            <person name="Catania T."/>
        </authorList>
    </citation>
    <scope>NUCLEOTIDE SEQUENCE</scope>
    <source>
        <strain evidence="11">S-191538</strain>
    </source>
</reference>
<dbReference type="InterPro" id="IPR001841">
    <property type="entry name" value="Znf_RING"/>
</dbReference>
<comment type="caution">
    <text evidence="11">The sequence shown here is derived from an EMBL/GenBank/DDBJ whole genome shotgun (WGS) entry which is preliminary data.</text>
</comment>
<dbReference type="Gene3D" id="3.30.40.10">
    <property type="entry name" value="Zinc/RING finger domain, C3HC4 (zinc finger)"/>
    <property type="match status" value="1"/>
</dbReference>
<evidence type="ECO:0000259" key="10">
    <source>
        <dbReference type="PROSITE" id="PS50089"/>
    </source>
</evidence>
<evidence type="ECO:0000256" key="8">
    <source>
        <dbReference type="SAM" id="Phobius"/>
    </source>
</evidence>
<keyword evidence="4 7" id="KW-0863">Zinc-finger</keyword>
<dbReference type="PROSITE" id="PS50089">
    <property type="entry name" value="ZF_RING_2"/>
    <property type="match status" value="1"/>
</dbReference>
<evidence type="ECO:0000256" key="1">
    <source>
        <dbReference type="ARBA" id="ARBA00000900"/>
    </source>
</evidence>
<dbReference type="Pfam" id="PF13639">
    <property type="entry name" value="zf-RING_2"/>
    <property type="match status" value="1"/>
</dbReference>
<comment type="similarity">
    <text evidence="6">Belongs to the RING-type zinc finger family. ATL subfamily.</text>
</comment>
<proteinExistence type="inferred from homology"/>
<evidence type="ECO:0000256" key="9">
    <source>
        <dbReference type="SAM" id="SignalP"/>
    </source>
</evidence>
<feature type="chain" id="PRO_5041256491" description="RING-type E3 ubiquitin transferase" evidence="9">
    <location>
        <begin position="36"/>
        <end position="212"/>
    </location>
</feature>
<keyword evidence="8" id="KW-1133">Transmembrane helix</keyword>
<dbReference type="GO" id="GO:0008270">
    <property type="term" value="F:zinc ion binding"/>
    <property type="evidence" value="ECO:0007669"/>
    <property type="project" value="UniProtKB-KW"/>
</dbReference>
<evidence type="ECO:0000256" key="5">
    <source>
        <dbReference type="ARBA" id="ARBA00022833"/>
    </source>
</evidence>
<dbReference type="EMBL" id="JAJJMA010310805">
    <property type="protein sequence ID" value="MCL7049002.1"/>
    <property type="molecule type" value="Genomic_DNA"/>
</dbReference>
<accession>A0AA42B2H4</accession>
<dbReference type="EC" id="2.3.2.27" evidence="2"/>
<dbReference type="PANTHER" id="PTHR14155:SF627">
    <property type="entry name" value="OS06G0192800 PROTEIN"/>
    <property type="match status" value="1"/>
</dbReference>
<evidence type="ECO:0000256" key="3">
    <source>
        <dbReference type="ARBA" id="ARBA00022723"/>
    </source>
</evidence>
<dbReference type="PANTHER" id="PTHR14155">
    <property type="entry name" value="RING FINGER DOMAIN-CONTAINING"/>
    <property type="match status" value="1"/>
</dbReference>
<dbReference type="AlphaFoldDB" id="A0AA42B2H4"/>
<comment type="catalytic activity">
    <reaction evidence="1">
        <text>S-ubiquitinyl-[E2 ubiquitin-conjugating enzyme]-L-cysteine + [acceptor protein]-L-lysine = [E2 ubiquitin-conjugating enzyme]-L-cysteine + N(6)-ubiquitinyl-[acceptor protein]-L-lysine.</text>
        <dbReference type="EC" id="2.3.2.27"/>
    </reaction>
</comment>
<dbReference type="InterPro" id="IPR053238">
    <property type="entry name" value="RING-H2_zinc_finger"/>
</dbReference>
<dbReference type="SUPFAM" id="SSF57850">
    <property type="entry name" value="RING/U-box"/>
    <property type="match status" value="1"/>
</dbReference>
<evidence type="ECO:0000256" key="6">
    <source>
        <dbReference type="ARBA" id="ARBA00024209"/>
    </source>
</evidence>
<name>A0AA42B2H4_PAPNU</name>
<dbReference type="Proteomes" id="UP001177140">
    <property type="component" value="Unassembled WGS sequence"/>
</dbReference>
<gene>
    <name evidence="11" type="ORF">MKW94_011406</name>
</gene>
<evidence type="ECO:0000313" key="11">
    <source>
        <dbReference type="EMBL" id="MCL7049002.1"/>
    </source>
</evidence>
<evidence type="ECO:0000256" key="2">
    <source>
        <dbReference type="ARBA" id="ARBA00012483"/>
    </source>
</evidence>
<keyword evidence="8" id="KW-0472">Membrane</keyword>
<keyword evidence="8" id="KW-0812">Transmembrane</keyword>
<organism evidence="11 12">
    <name type="scientific">Papaver nudicaule</name>
    <name type="common">Iceland poppy</name>
    <dbReference type="NCBI Taxonomy" id="74823"/>
    <lineage>
        <taxon>Eukaryota</taxon>
        <taxon>Viridiplantae</taxon>
        <taxon>Streptophyta</taxon>
        <taxon>Embryophyta</taxon>
        <taxon>Tracheophyta</taxon>
        <taxon>Spermatophyta</taxon>
        <taxon>Magnoliopsida</taxon>
        <taxon>Ranunculales</taxon>
        <taxon>Papaveraceae</taxon>
        <taxon>Papaveroideae</taxon>
        <taxon>Papaver</taxon>
    </lineage>
</organism>
<feature type="transmembrane region" description="Helical" evidence="8">
    <location>
        <begin position="45"/>
        <end position="69"/>
    </location>
</feature>
<protein>
    <recommendedName>
        <fullName evidence="2">RING-type E3 ubiquitin transferase</fullName>
        <ecNumber evidence="2">2.3.2.27</ecNumber>
    </recommendedName>
</protein>
<keyword evidence="3" id="KW-0479">Metal-binding</keyword>
<feature type="signal peptide" evidence="9">
    <location>
        <begin position="1"/>
        <end position="35"/>
    </location>
</feature>
<evidence type="ECO:0000256" key="7">
    <source>
        <dbReference type="PROSITE-ProRule" id="PRU00175"/>
    </source>
</evidence>
<sequence length="212" mass="23557">MFKKNIINLGINTQRLNSICLVLLLLLPLLPHTSAQSHNDDSTRDVILLCGFVFLFFVIPFSCLCIIAAKETNIAAAAAQRPPTIVPRSNNTTTRLDSKVIETYPVSVYPDVKNKEEVLSCDLCFKDFEDGDVLRLLPCNHLLHDCVDEWLVSQSTCPLCRFDLKAIVPETALNASGIVIDVLEDGQDHTHEMSTEMISEIQDELTNVSITA</sequence>